<dbReference type="EMBL" id="WNXQ01000008">
    <property type="protein sequence ID" value="MWB79054.1"/>
    <property type="molecule type" value="Genomic_DNA"/>
</dbReference>
<accession>A0A844W8A9</accession>
<feature type="transmembrane region" description="Helical" evidence="7">
    <location>
        <begin position="36"/>
        <end position="54"/>
    </location>
</feature>
<feature type="transmembrane region" description="Helical" evidence="7">
    <location>
        <begin position="116"/>
        <end position="133"/>
    </location>
</feature>
<dbReference type="Pfam" id="PF04290">
    <property type="entry name" value="DctQ"/>
    <property type="match status" value="1"/>
</dbReference>
<evidence type="ECO:0000313" key="9">
    <source>
        <dbReference type="EMBL" id="MWB79054.1"/>
    </source>
</evidence>
<dbReference type="GO" id="GO:0005886">
    <property type="term" value="C:plasma membrane"/>
    <property type="evidence" value="ECO:0007669"/>
    <property type="project" value="UniProtKB-SubCell"/>
</dbReference>
<protein>
    <recommendedName>
        <fullName evidence="7">TRAP transporter small permease protein</fullName>
    </recommendedName>
</protein>
<dbReference type="AlphaFoldDB" id="A0A844W8A9"/>
<evidence type="ECO:0000256" key="1">
    <source>
        <dbReference type="ARBA" id="ARBA00004651"/>
    </source>
</evidence>
<feature type="transmembrane region" description="Helical" evidence="7">
    <location>
        <begin position="75"/>
        <end position="96"/>
    </location>
</feature>
<comment type="caution">
    <text evidence="9">The sequence shown here is derived from an EMBL/GenBank/DDBJ whole genome shotgun (WGS) entry which is preliminary data.</text>
</comment>
<evidence type="ECO:0000256" key="6">
    <source>
        <dbReference type="ARBA" id="ARBA00023136"/>
    </source>
</evidence>
<keyword evidence="2 7" id="KW-0813">Transport</keyword>
<evidence type="ECO:0000256" key="5">
    <source>
        <dbReference type="ARBA" id="ARBA00022989"/>
    </source>
</evidence>
<keyword evidence="5 7" id="KW-1133">Transmembrane helix</keyword>
<comment type="caution">
    <text evidence="7">Lacks conserved residue(s) required for the propagation of feature annotation.</text>
</comment>
<keyword evidence="4 7" id="KW-0812">Transmembrane</keyword>
<name>A0A844W8A9_9RHOB</name>
<dbReference type="GO" id="GO:0022857">
    <property type="term" value="F:transmembrane transporter activity"/>
    <property type="evidence" value="ECO:0007669"/>
    <property type="project" value="UniProtKB-UniRule"/>
</dbReference>
<feature type="domain" description="Tripartite ATP-independent periplasmic transporters DctQ component" evidence="8">
    <location>
        <begin position="12"/>
        <end position="140"/>
    </location>
</feature>
<evidence type="ECO:0000259" key="8">
    <source>
        <dbReference type="Pfam" id="PF04290"/>
    </source>
</evidence>
<dbReference type="InterPro" id="IPR055348">
    <property type="entry name" value="DctQ"/>
</dbReference>
<organism evidence="9 10">
    <name type="scientific">Pseudooceanicola pacificus</name>
    <dbReference type="NCBI Taxonomy" id="2676438"/>
    <lineage>
        <taxon>Bacteria</taxon>
        <taxon>Pseudomonadati</taxon>
        <taxon>Pseudomonadota</taxon>
        <taxon>Alphaproteobacteria</taxon>
        <taxon>Rhodobacterales</taxon>
        <taxon>Paracoccaceae</taxon>
        <taxon>Pseudooceanicola</taxon>
    </lineage>
</organism>
<evidence type="ECO:0000256" key="3">
    <source>
        <dbReference type="ARBA" id="ARBA00022475"/>
    </source>
</evidence>
<proteinExistence type="inferred from homology"/>
<evidence type="ECO:0000256" key="7">
    <source>
        <dbReference type="RuleBase" id="RU369079"/>
    </source>
</evidence>
<comment type="subcellular location">
    <subcellularLocation>
        <location evidence="7">Cell inner membrane</location>
        <topology evidence="7">Multi-pass membrane protein</topology>
    </subcellularLocation>
    <subcellularLocation>
        <location evidence="1">Cell membrane</location>
        <topology evidence="1">Multi-pass membrane protein</topology>
    </subcellularLocation>
</comment>
<evidence type="ECO:0000256" key="2">
    <source>
        <dbReference type="ARBA" id="ARBA00022448"/>
    </source>
</evidence>
<evidence type="ECO:0000256" key="4">
    <source>
        <dbReference type="ARBA" id="ARBA00022692"/>
    </source>
</evidence>
<comment type="similarity">
    <text evidence="7">Belongs to the TRAP transporter small permease family.</text>
</comment>
<keyword evidence="3" id="KW-1003">Cell membrane</keyword>
<comment type="subunit">
    <text evidence="7">The complex comprises the extracytoplasmic solute receptor protein and the two transmembrane proteins.</text>
</comment>
<comment type="function">
    <text evidence="7">Part of the tripartite ATP-independent periplasmic (TRAP) transport system.</text>
</comment>
<sequence length="166" mass="17813">MALVGFVGLLALAIMMTLDAILRTFFSAPLHGVNDVSAVVMAVVIASCIPANLSDRKNISVEVLGAILGVRANELLTLFSSFVIFGFVFLMAVQFVPFVEGMYTSGRRTWVLAWPVWPWWSVATACLYYAAIIQASNVIKDTIAVFDSFGPRASGGGTVTSDKGAR</sequence>
<keyword evidence="6 7" id="KW-0472">Membrane</keyword>
<reference evidence="9 10" key="1">
    <citation type="submission" date="2019-11" db="EMBL/GenBank/DDBJ databases">
        <title>Pseudooceanicola pacifica sp. nov., isolated from deep-sea sediment of the Pacific Ocean.</title>
        <authorList>
            <person name="Lyu L."/>
        </authorList>
    </citation>
    <scope>NUCLEOTIDE SEQUENCE [LARGE SCALE GENOMIC DNA]</scope>
    <source>
        <strain evidence="9 10">216_PA32_1</strain>
    </source>
</reference>
<keyword evidence="10" id="KW-1185">Reference proteome</keyword>
<dbReference type="Proteomes" id="UP000443843">
    <property type="component" value="Unassembled WGS sequence"/>
</dbReference>
<evidence type="ECO:0000313" key="10">
    <source>
        <dbReference type="Proteomes" id="UP000443843"/>
    </source>
</evidence>
<gene>
    <name evidence="9" type="ORF">GLS40_13525</name>
</gene>
<keyword evidence="7" id="KW-0997">Cell inner membrane</keyword>